<dbReference type="InterPro" id="IPR002018">
    <property type="entry name" value="CarbesteraseB"/>
</dbReference>
<keyword evidence="2 3" id="KW-0378">Hydrolase</keyword>
<dbReference type="InterPro" id="IPR019826">
    <property type="entry name" value="Carboxylesterase_B_AS"/>
</dbReference>
<evidence type="ECO:0000256" key="2">
    <source>
        <dbReference type="ARBA" id="ARBA00022801"/>
    </source>
</evidence>
<proteinExistence type="inferred from homology"/>
<feature type="signal peptide" evidence="3">
    <location>
        <begin position="1"/>
        <end position="20"/>
    </location>
</feature>
<keyword evidence="6" id="KW-1185">Reference proteome</keyword>
<dbReference type="PANTHER" id="PTHR43918:SF4">
    <property type="entry name" value="CARBOXYLIC ESTER HYDROLASE"/>
    <property type="match status" value="1"/>
</dbReference>
<reference evidence="5" key="1">
    <citation type="journal article" date="2020" name="Stud. Mycol.">
        <title>101 Dothideomycetes genomes: a test case for predicting lifestyles and emergence of pathogens.</title>
        <authorList>
            <person name="Haridas S."/>
            <person name="Albert R."/>
            <person name="Binder M."/>
            <person name="Bloem J."/>
            <person name="Labutti K."/>
            <person name="Salamov A."/>
            <person name="Andreopoulos B."/>
            <person name="Baker S."/>
            <person name="Barry K."/>
            <person name="Bills G."/>
            <person name="Bluhm B."/>
            <person name="Cannon C."/>
            <person name="Castanera R."/>
            <person name="Culley D."/>
            <person name="Daum C."/>
            <person name="Ezra D."/>
            <person name="Gonzalez J."/>
            <person name="Henrissat B."/>
            <person name="Kuo A."/>
            <person name="Liang C."/>
            <person name="Lipzen A."/>
            <person name="Lutzoni F."/>
            <person name="Magnuson J."/>
            <person name="Mondo S."/>
            <person name="Nolan M."/>
            <person name="Ohm R."/>
            <person name="Pangilinan J."/>
            <person name="Park H.-J."/>
            <person name="Ramirez L."/>
            <person name="Alfaro M."/>
            <person name="Sun H."/>
            <person name="Tritt A."/>
            <person name="Yoshinaga Y."/>
            <person name="Zwiers L.-H."/>
            <person name="Turgeon B."/>
            <person name="Goodwin S."/>
            <person name="Spatafora J."/>
            <person name="Crous P."/>
            <person name="Grigoriev I."/>
        </authorList>
    </citation>
    <scope>NUCLEOTIDE SEQUENCE</scope>
    <source>
        <strain evidence="5">CBS 269.34</strain>
    </source>
</reference>
<dbReference type="Gene3D" id="3.40.50.1820">
    <property type="entry name" value="alpha/beta hydrolase"/>
    <property type="match status" value="1"/>
</dbReference>
<accession>A0A6A6QEF1</accession>
<dbReference type="Pfam" id="PF00135">
    <property type="entry name" value="COesterase"/>
    <property type="match status" value="1"/>
</dbReference>
<dbReference type="PANTHER" id="PTHR43918">
    <property type="entry name" value="ACETYLCHOLINESTERASE"/>
    <property type="match status" value="1"/>
</dbReference>
<dbReference type="OrthoDB" id="408631at2759"/>
<dbReference type="InterPro" id="IPR029058">
    <property type="entry name" value="AB_hydrolase_fold"/>
</dbReference>
<dbReference type="EC" id="3.1.1.-" evidence="3"/>
<comment type="similarity">
    <text evidence="1 3">Belongs to the type-B carboxylesterase/lipase family.</text>
</comment>
<evidence type="ECO:0000313" key="6">
    <source>
        <dbReference type="Proteomes" id="UP000799750"/>
    </source>
</evidence>
<sequence>MISRVLLSSFVLALSQTATALPGPSCPPDKPMVKAGSTEIYGTINSSFPHVEQYCSIPFALPPVGDLRFAPPQKPYHHDYINATEVPPSCPQFDQTPNYFSIHLPQYNTVENFSEDCLYLCVYKPTGPLPKKPLPVIVWIFGGGFTIGGIDVPDTDPKFLLEKKQDFIMVKINYRVNVFGFPDTPALSQQNPGLLDQRLAVEWVRDNIAAFGGDAEKITLLGHSAGAESIDYMPYAYPEDPIAKGIILTSGSAMTPSGSQDYSGSNFTSLAKKLNCTTTTPAAELACMRSVSWQDIETALKGFGATRDTRLNFQPIADNITYFSNYTERTLAKQFAPLPAIYGSNRNEAESLIDSTTTAAPPNQTLVEIDTLAGIMCPQRDMSKLRNHERVATWRFEWAGNFTNLSPLPWMGAYHQSNMPVYFDTLSLFGPSTALEIQIANTLQDLLLAFAADPSNAATNLPKMGWPLNHYGMGSDDVLAFGANGTATQIEQGAFYQWFCNHVEAVEEGESTSVNEGVA</sequence>
<dbReference type="PROSITE" id="PS00122">
    <property type="entry name" value="CARBOXYLESTERASE_B_1"/>
    <property type="match status" value="1"/>
</dbReference>
<evidence type="ECO:0000313" key="5">
    <source>
        <dbReference type="EMBL" id="KAF2490414.1"/>
    </source>
</evidence>
<gene>
    <name evidence="5" type="ORF">BU16DRAFT_517681</name>
</gene>
<protein>
    <recommendedName>
        <fullName evidence="3">Carboxylic ester hydrolase</fullName>
        <ecNumber evidence="3">3.1.1.-</ecNumber>
    </recommendedName>
</protein>
<evidence type="ECO:0000256" key="3">
    <source>
        <dbReference type="RuleBase" id="RU361235"/>
    </source>
</evidence>
<feature type="domain" description="Carboxylesterase type B" evidence="4">
    <location>
        <begin position="30"/>
        <end position="359"/>
    </location>
</feature>
<dbReference type="Proteomes" id="UP000799750">
    <property type="component" value="Unassembled WGS sequence"/>
</dbReference>
<dbReference type="InterPro" id="IPR050654">
    <property type="entry name" value="AChE-related_enzymes"/>
</dbReference>
<feature type="chain" id="PRO_5025707801" description="Carboxylic ester hydrolase" evidence="3">
    <location>
        <begin position="21"/>
        <end position="519"/>
    </location>
</feature>
<name>A0A6A6QEF1_9PEZI</name>
<keyword evidence="3" id="KW-0732">Signal</keyword>
<evidence type="ECO:0000259" key="4">
    <source>
        <dbReference type="Pfam" id="PF00135"/>
    </source>
</evidence>
<dbReference type="AlphaFoldDB" id="A0A6A6QEF1"/>
<dbReference type="EMBL" id="MU004197">
    <property type="protein sequence ID" value="KAF2490414.1"/>
    <property type="molecule type" value="Genomic_DNA"/>
</dbReference>
<dbReference type="SUPFAM" id="SSF53474">
    <property type="entry name" value="alpha/beta-Hydrolases"/>
    <property type="match status" value="1"/>
</dbReference>
<evidence type="ECO:0000256" key="1">
    <source>
        <dbReference type="ARBA" id="ARBA00005964"/>
    </source>
</evidence>
<dbReference type="GO" id="GO:0052689">
    <property type="term" value="F:carboxylic ester hydrolase activity"/>
    <property type="evidence" value="ECO:0007669"/>
    <property type="project" value="TreeGrafter"/>
</dbReference>
<organism evidence="5 6">
    <name type="scientific">Lophium mytilinum</name>
    <dbReference type="NCBI Taxonomy" id="390894"/>
    <lineage>
        <taxon>Eukaryota</taxon>
        <taxon>Fungi</taxon>
        <taxon>Dikarya</taxon>
        <taxon>Ascomycota</taxon>
        <taxon>Pezizomycotina</taxon>
        <taxon>Dothideomycetes</taxon>
        <taxon>Pleosporomycetidae</taxon>
        <taxon>Mytilinidiales</taxon>
        <taxon>Mytilinidiaceae</taxon>
        <taxon>Lophium</taxon>
    </lineage>
</organism>